<sequence length="307" mass="36259">MGSIFNFQFGQFAEASSPNWFDWLSLILSIIINIIAIYGGFKIAEHIYRREKTDSERDNNQILEIELKLFKNSLSSLKDACGGQLNEIETYIREKDFKLIFYQNVNVDFLQFIDIKSIYRKYGINDDEKIKKINNLLSNLYTLYDFRESLRSEFRTYIEKYNFHESKFYKYREIMYTKHYTLCNKRAIEISIHEGIKKWTFNENDLFMPEYSNLINDTHRNSNIIDDNGLKDRGLLVQMFVIPLLQITAKYIPEDSDAIEVNGIANQVNAAYIDMENVTEKHFTVIESYKDNLSKIIDTISNFLSND</sequence>
<gene>
    <name evidence="2" type="ORF">K1I41_07430</name>
</gene>
<keyword evidence="1" id="KW-0812">Transmembrane</keyword>
<organism evidence="2 3">
    <name type="scientific">Flavobacterium litorale</name>
    <dbReference type="NCBI Taxonomy" id="2856519"/>
    <lineage>
        <taxon>Bacteria</taxon>
        <taxon>Pseudomonadati</taxon>
        <taxon>Bacteroidota</taxon>
        <taxon>Flavobacteriia</taxon>
        <taxon>Flavobacteriales</taxon>
        <taxon>Flavobacteriaceae</taxon>
        <taxon>Flavobacterium</taxon>
    </lineage>
</organism>
<evidence type="ECO:0000313" key="2">
    <source>
        <dbReference type="EMBL" id="QYJ67397.1"/>
    </source>
</evidence>
<name>A0ABX8V4G8_9FLAO</name>
<evidence type="ECO:0000256" key="1">
    <source>
        <dbReference type="SAM" id="Phobius"/>
    </source>
</evidence>
<proteinExistence type="predicted"/>
<evidence type="ECO:0000313" key="3">
    <source>
        <dbReference type="Proteomes" id="UP000825381"/>
    </source>
</evidence>
<keyword evidence="1" id="KW-0472">Membrane</keyword>
<dbReference type="RefSeq" id="WP_220639742.1">
    <property type="nucleotide sequence ID" value="NZ_CP080429.1"/>
</dbReference>
<protein>
    <recommendedName>
        <fullName evidence="4">Phage abortive infection protein</fullName>
    </recommendedName>
</protein>
<keyword evidence="1" id="KW-1133">Transmembrane helix</keyword>
<feature type="transmembrane region" description="Helical" evidence="1">
    <location>
        <begin position="20"/>
        <end position="41"/>
    </location>
</feature>
<keyword evidence="3" id="KW-1185">Reference proteome</keyword>
<reference evidence="2 3" key="1">
    <citation type="submission" date="2021-07" db="EMBL/GenBank/DDBJ databases">
        <title>Flavobacterium WSW3-B6 sp.nov, isolated from seaweed.</title>
        <authorList>
            <person name="Muhammad N."/>
            <person name="Ho H."/>
            <person name="Lee Y.-J."/>
            <person name="Nguyen T."/>
            <person name="Ho J."/>
            <person name="Kim S.-G."/>
        </authorList>
    </citation>
    <scope>NUCLEOTIDE SEQUENCE [LARGE SCALE GENOMIC DNA]</scope>
    <source>
        <strain evidence="2 3">WSW3-B6</strain>
    </source>
</reference>
<evidence type="ECO:0008006" key="4">
    <source>
        <dbReference type="Google" id="ProtNLM"/>
    </source>
</evidence>
<dbReference type="EMBL" id="CP080429">
    <property type="protein sequence ID" value="QYJ67397.1"/>
    <property type="molecule type" value="Genomic_DNA"/>
</dbReference>
<dbReference type="Proteomes" id="UP000825381">
    <property type="component" value="Chromosome"/>
</dbReference>
<accession>A0ABX8V4G8</accession>